<dbReference type="InterPro" id="IPR042099">
    <property type="entry name" value="ANL_N_sf"/>
</dbReference>
<dbReference type="InterPro" id="IPR000873">
    <property type="entry name" value="AMP-dep_synth/lig_dom"/>
</dbReference>
<dbReference type="GO" id="GO:0006631">
    <property type="term" value="P:fatty acid metabolic process"/>
    <property type="evidence" value="ECO:0007669"/>
    <property type="project" value="TreeGrafter"/>
</dbReference>
<comment type="caution">
    <text evidence="4">The sequence shown here is derived from an EMBL/GenBank/DDBJ whole genome shotgun (WGS) entry which is preliminary data.</text>
</comment>
<keyword evidence="5" id="KW-1185">Reference proteome</keyword>
<dbReference type="STRING" id="101091.A0A1C7N467"/>
<dbReference type="Gene3D" id="3.40.50.12780">
    <property type="entry name" value="N-terminal domain of ligase-like"/>
    <property type="match status" value="1"/>
</dbReference>
<dbReference type="OrthoDB" id="2962993at2759"/>
<organism evidence="4 5">
    <name type="scientific">Choanephora cucurbitarum</name>
    <dbReference type="NCBI Taxonomy" id="101091"/>
    <lineage>
        <taxon>Eukaryota</taxon>
        <taxon>Fungi</taxon>
        <taxon>Fungi incertae sedis</taxon>
        <taxon>Mucoromycota</taxon>
        <taxon>Mucoromycotina</taxon>
        <taxon>Mucoromycetes</taxon>
        <taxon>Mucorales</taxon>
        <taxon>Mucorineae</taxon>
        <taxon>Choanephoraceae</taxon>
        <taxon>Choanephoroideae</taxon>
        <taxon>Choanephora</taxon>
    </lineage>
</organism>
<evidence type="ECO:0000259" key="3">
    <source>
        <dbReference type="Pfam" id="PF13193"/>
    </source>
</evidence>
<proteinExistence type="inferred from homology"/>
<comment type="similarity">
    <text evidence="1">Belongs to the ATP-dependent AMP-binding enzyme family.</text>
</comment>
<feature type="domain" description="AMP-dependent synthetase/ligase" evidence="2">
    <location>
        <begin position="16"/>
        <end position="375"/>
    </location>
</feature>
<dbReference type="Pfam" id="PF13193">
    <property type="entry name" value="AMP-binding_C"/>
    <property type="match status" value="1"/>
</dbReference>
<evidence type="ECO:0000313" key="5">
    <source>
        <dbReference type="Proteomes" id="UP000093000"/>
    </source>
</evidence>
<dbReference type="PROSITE" id="PS00455">
    <property type="entry name" value="AMP_BINDING"/>
    <property type="match status" value="1"/>
</dbReference>
<evidence type="ECO:0000313" key="4">
    <source>
        <dbReference type="EMBL" id="OBZ82104.1"/>
    </source>
</evidence>
<feature type="domain" description="AMP-binding enzyme C-terminal" evidence="3">
    <location>
        <begin position="429"/>
        <end position="504"/>
    </location>
</feature>
<dbReference type="InParanoid" id="A0A1C7N467"/>
<dbReference type="Gene3D" id="3.30.300.30">
    <property type="match status" value="1"/>
</dbReference>
<reference evidence="4 5" key="1">
    <citation type="submission" date="2016-03" db="EMBL/GenBank/DDBJ databases">
        <title>Choanephora cucurbitarum.</title>
        <authorList>
            <person name="Min B."/>
            <person name="Park H."/>
            <person name="Park J.-H."/>
            <person name="Shin H.-D."/>
            <person name="Choi I.-G."/>
        </authorList>
    </citation>
    <scope>NUCLEOTIDE SEQUENCE [LARGE SCALE GENOMIC DNA]</scope>
    <source>
        <strain evidence="4 5">KUS-F28377</strain>
    </source>
</reference>
<evidence type="ECO:0000259" key="2">
    <source>
        <dbReference type="Pfam" id="PF00501"/>
    </source>
</evidence>
<dbReference type="Proteomes" id="UP000093000">
    <property type="component" value="Unassembled WGS sequence"/>
</dbReference>
<dbReference type="EMBL" id="LUGH01000953">
    <property type="protein sequence ID" value="OBZ82104.1"/>
    <property type="molecule type" value="Genomic_DNA"/>
</dbReference>
<dbReference type="InterPro" id="IPR045851">
    <property type="entry name" value="AMP-bd_C_sf"/>
</dbReference>
<dbReference type="Pfam" id="PF00501">
    <property type="entry name" value="AMP-binding"/>
    <property type="match status" value="1"/>
</dbReference>
<dbReference type="PANTHER" id="PTHR43201:SF8">
    <property type="entry name" value="ACYL-COA SYNTHETASE FAMILY MEMBER 3"/>
    <property type="match status" value="1"/>
</dbReference>
<gene>
    <name evidence="4" type="primary">Acsf3</name>
    <name evidence="4" type="ORF">A0J61_09846</name>
</gene>
<dbReference type="InterPro" id="IPR020845">
    <property type="entry name" value="AMP-binding_CS"/>
</dbReference>
<dbReference type="SUPFAM" id="SSF56801">
    <property type="entry name" value="Acetyl-CoA synthetase-like"/>
    <property type="match status" value="1"/>
</dbReference>
<dbReference type="GO" id="GO:0031956">
    <property type="term" value="F:medium-chain fatty acid-CoA ligase activity"/>
    <property type="evidence" value="ECO:0007669"/>
    <property type="project" value="TreeGrafter"/>
</dbReference>
<dbReference type="AlphaFoldDB" id="A0A1C7N467"/>
<feature type="non-terminal residue" evidence="4">
    <location>
        <position position="504"/>
    </location>
</feature>
<dbReference type="InterPro" id="IPR025110">
    <property type="entry name" value="AMP-bd_C"/>
</dbReference>
<protein>
    <submittedName>
        <fullName evidence="4">Acyl-CoA synthetase family member 3, mitochondrial</fullName>
    </submittedName>
</protein>
<evidence type="ECO:0000256" key="1">
    <source>
        <dbReference type="ARBA" id="ARBA00006432"/>
    </source>
</evidence>
<sequence length="504" mass="56084">MSLPNFPLFQNLVNYAKQSDKIAIDDVRLNKGFSYSELLYAVSQLQLELLNGKSSLAEERIAILCPSGFPYVVALLAIWAAGGIAVPICTTHPLPEQIYTLQDAQVSLILGHPVFEDRLKALTETTQIQTILKDDFSSPPVSYALTEHNQDAGALIIYTSGTTGKPKGAVSTHRVIDAQASVLVKAWYWSSEDRIHHILPLHHIHGIVNALVCPLYAGATVEMHSRFDTVQVWSRWAEPDQPRLTVFMSVPTVYAKLQQYHKQQTLERQAELTKACRQFRFMVSGSASLPTSLRNDWRKLSGGQVLLERYGMTEIGMALSQEYLVSERVEGTVGVPLPGVQVRLISPETNEDVTETRDVPGMLQIKGPTVFKEYWQRPEATQKEFTEDGWFITGDIAKRISQRGYYQIMGRNSIDIIKTGGEKVSALEIERTVLSSGLNVQDVAVVGVPDPEWGQKVAAVVVLEKDKELDLLTMRNALKKQLAVYKVPALLKTVSELPKNAMGK</sequence>
<dbReference type="CDD" id="cd05941">
    <property type="entry name" value="MCS"/>
    <property type="match status" value="1"/>
</dbReference>
<name>A0A1C7N467_9FUNG</name>
<accession>A0A1C7N467</accession>
<dbReference type="PANTHER" id="PTHR43201">
    <property type="entry name" value="ACYL-COA SYNTHETASE"/>
    <property type="match status" value="1"/>
</dbReference>